<dbReference type="PATRIC" id="fig|595434.4.peg.2819"/>
<dbReference type="Pfam" id="PF00326">
    <property type="entry name" value="Peptidase_S9"/>
    <property type="match status" value="1"/>
</dbReference>
<keyword evidence="4" id="KW-1185">Reference proteome</keyword>
<dbReference type="Proteomes" id="UP000036367">
    <property type="component" value="Unassembled WGS sequence"/>
</dbReference>
<dbReference type="STRING" id="595434.RISK_002958"/>
<dbReference type="GO" id="GO:0008236">
    <property type="term" value="F:serine-type peptidase activity"/>
    <property type="evidence" value="ECO:0007669"/>
    <property type="project" value="InterPro"/>
</dbReference>
<sequence length="1289" mass="142647">MMASQNIEILRESPPTSIRICFRSLLCAALCCTLPILVTGCGRGGITSIANQRGVQELAPVASLGQSLPELGDSQSYPGALAYEVDLGIPDSEPGNNDRLMIYLPDKLPSEKIPCIFLAAAGATNFTGKKLSPGDLPEAIPYVYAGFAVVAYETDGELKENAETIGELRDAFLLHESSHAGLVNGLNAIEYALQKIPGIDADQLFAVGHSSAGRNALMLTAFDSRIKGCVTFAPATTISAADLQSLTTELAGMPSRFPQAIRQFLPSAHVAKINVPTLILHGTEDDVIPLASSQQFVSQLEKQGTEVTLRTQKNADHFNVLSGVSNAIPWLRMKAKITNRPIEIPMGSFPEEAKFVRTHLERATLFESRLTPALSSHPAATRFQFDFEVTDASYHESSNQLYVTGHPTGILAFEMESILQGDVGPSFAQLDWGQARRVAVNAADPAKVVFWRDDAVFESDSDLRRSKQLSIAWEPLTEQAERNSPRWKELAFVPDDPNLLHVRKYLSHYRVHLETEEVETVPAPDAGLSTTRLAFLQNFPRWRYHHGTETRQSATTAKFPEDAASASNLQRQLSLTAAVNGDPLSKSFWESPALLETFPTPLMEAKQAPSHLENVWWCGENVAVFVDEMSVGLQSIEGHRLISEKMEAARPFRAESTMRSIQEDRRSNYGGQRNQYVPPPELIATPTEPAALPASDAPERPVHPLQPDPDLPQRRTCYVFADTDDQRVLIVSQRDLLIFDLNKVPRPELKRAPELIEAQVGVPMSLPIQYEGELESVELEGASVLDQVHRVAADTTFTPAIADTGFKRMKWSANTSAGLETVHTIVHTSLPTKTIDQMEAIQLHARPDSERLVMWGRTPGESRWRVSLWQGDDAAPFELGFSQPVQRATFNATSLFVATASEEAGQKTTRIQRFEIGETNATAEVQFANEIDSLQVVGGKFLAAGQPLMTRDDANQRLALRFLVRLKASDLTEIEPALCDPLACLANTLEDGIIWDGTLWSGDPKRKTALVETPKTTWTPLNQLAGRTRIAGESLLVGENSSQHSVLLRPESLKDWPADQPLHATSRGVYRAGRLLEFFPHDSSNPTTRIDLDGPRSVYVHQLRQPVTRSMALTSSKIYVASGNRLFYLDRRLIEDSLPTPDLQIQPTQRKITLNVSSKETISFQAVGATRYHLHLTGAIESRDAWKSLESDDGAFEISAKEFLDSVKHEMGELAYLKKGNVPEQLDPTEAEFRDWIQAQQQTYLQVTGKRTRTIPVEMKALLIAENERGARDCFLHSYFLLVPLSEFP</sequence>
<dbReference type="EMBL" id="LECT01000024">
    <property type="protein sequence ID" value="KLU04965.1"/>
    <property type="molecule type" value="Genomic_DNA"/>
</dbReference>
<dbReference type="GO" id="GO:0006508">
    <property type="term" value="P:proteolysis"/>
    <property type="evidence" value="ECO:0007669"/>
    <property type="project" value="InterPro"/>
</dbReference>
<dbReference type="InterPro" id="IPR050261">
    <property type="entry name" value="FrsA_esterase"/>
</dbReference>
<evidence type="ECO:0000313" key="3">
    <source>
        <dbReference type="EMBL" id="KLU04965.1"/>
    </source>
</evidence>
<evidence type="ECO:0000259" key="2">
    <source>
        <dbReference type="Pfam" id="PF00326"/>
    </source>
</evidence>
<dbReference type="InterPro" id="IPR029058">
    <property type="entry name" value="AB_hydrolase_fold"/>
</dbReference>
<dbReference type="SUPFAM" id="SSF53474">
    <property type="entry name" value="alpha/beta-Hydrolases"/>
    <property type="match status" value="1"/>
</dbReference>
<dbReference type="InterPro" id="IPR001375">
    <property type="entry name" value="Peptidase_S9_cat"/>
</dbReference>
<name>A0A0J1BEL1_RHOIS</name>
<reference evidence="3" key="1">
    <citation type="submission" date="2015-05" db="EMBL/GenBank/DDBJ databases">
        <title>Permanent draft genome of Rhodopirellula islandicus K833.</title>
        <authorList>
            <person name="Kizina J."/>
            <person name="Richter M."/>
            <person name="Glockner F.O."/>
            <person name="Harder J."/>
        </authorList>
    </citation>
    <scope>NUCLEOTIDE SEQUENCE [LARGE SCALE GENOMIC DNA]</scope>
    <source>
        <strain evidence="3">K833</strain>
    </source>
</reference>
<organism evidence="3 4">
    <name type="scientific">Rhodopirellula islandica</name>
    <dbReference type="NCBI Taxonomy" id="595434"/>
    <lineage>
        <taxon>Bacteria</taxon>
        <taxon>Pseudomonadati</taxon>
        <taxon>Planctomycetota</taxon>
        <taxon>Planctomycetia</taxon>
        <taxon>Pirellulales</taxon>
        <taxon>Pirellulaceae</taxon>
        <taxon>Rhodopirellula</taxon>
    </lineage>
</organism>
<dbReference type="Gene3D" id="3.40.50.1820">
    <property type="entry name" value="alpha/beta hydrolase"/>
    <property type="match status" value="1"/>
</dbReference>
<proteinExistence type="predicted"/>
<evidence type="ECO:0000313" key="4">
    <source>
        <dbReference type="Proteomes" id="UP000036367"/>
    </source>
</evidence>
<dbReference type="PANTHER" id="PTHR22946">
    <property type="entry name" value="DIENELACTONE HYDROLASE DOMAIN-CONTAINING PROTEIN-RELATED"/>
    <property type="match status" value="1"/>
</dbReference>
<feature type="region of interest" description="Disordered" evidence="1">
    <location>
        <begin position="653"/>
        <end position="709"/>
    </location>
</feature>
<comment type="caution">
    <text evidence="3">The sequence shown here is derived from an EMBL/GenBank/DDBJ whole genome shotgun (WGS) entry which is preliminary data.</text>
</comment>
<protein>
    <recommendedName>
        <fullName evidence="2">Peptidase S9 prolyl oligopeptidase catalytic domain-containing protein</fullName>
    </recommendedName>
</protein>
<evidence type="ECO:0000256" key="1">
    <source>
        <dbReference type="SAM" id="MobiDB-lite"/>
    </source>
</evidence>
<feature type="domain" description="Peptidase S9 prolyl oligopeptidase catalytic" evidence="2">
    <location>
        <begin position="187"/>
        <end position="319"/>
    </location>
</feature>
<gene>
    <name evidence="3" type="ORF">RISK_002958</name>
</gene>
<accession>A0A0J1BEL1</accession>